<proteinExistence type="predicted"/>
<keyword evidence="2" id="KW-1185">Reference proteome</keyword>
<evidence type="ECO:0000313" key="2">
    <source>
        <dbReference type="Proteomes" id="UP000799755"/>
    </source>
</evidence>
<accession>A0ACB6QE89</accession>
<comment type="caution">
    <text evidence="1">The sequence shown here is derived from an EMBL/GenBank/DDBJ whole genome shotgun (WGS) entry which is preliminary data.</text>
</comment>
<protein>
    <submittedName>
        <fullName evidence="1">General alpha-glucoside permease</fullName>
    </submittedName>
</protein>
<dbReference type="Proteomes" id="UP000799755">
    <property type="component" value="Unassembled WGS sequence"/>
</dbReference>
<organism evidence="1 2">
    <name type="scientific">Lindgomyces ingoldianus</name>
    <dbReference type="NCBI Taxonomy" id="673940"/>
    <lineage>
        <taxon>Eukaryota</taxon>
        <taxon>Fungi</taxon>
        <taxon>Dikarya</taxon>
        <taxon>Ascomycota</taxon>
        <taxon>Pezizomycotina</taxon>
        <taxon>Dothideomycetes</taxon>
        <taxon>Pleosporomycetidae</taxon>
        <taxon>Pleosporales</taxon>
        <taxon>Lindgomycetaceae</taxon>
        <taxon>Lindgomyces</taxon>
    </lineage>
</organism>
<evidence type="ECO:0000313" key="1">
    <source>
        <dbReference type="EMBL" id="KAF2464450.1"/>
    </source>
</evidence>
<gene>
    <name evidence="1" type="ORF">BDR25DRAFT_329167</name>
</gene>
<dbReference type="EMBL" id="MU003536">
    <property type="protein sequence ID" value="KAF2464450.1"/>
    <property type="molecule type" value="Genomic_DNA"/>
</dbReference>
<reference evidence="1" key="1">
    <citation type="journal article" date="2020" name="Stud. Mycol.">
        <title>101 Dothideomycetes genomes: a test case for predicting lifestyles and emergence of pathogens.</title>
        <authorList>
            <person name="Haridas S."/>
            <person name="Albert R."/>
            <person name="Binder M."/>
            <person name="Bloem J."/>
            <person name="Labutti K."/>
            <person name="Salamov A."/>
            <person name="Andreopoulos B."/>
            <person name="Baker S."/>
            <person name="Barry K."/>
            <person name="Bills G."/>
            <person name="Bluhm B."/>
            <person name="Cannon C."/>
            <person name="Castanera R."/>
            <person name="Culley D."/>
            <person name="Daum C."/>
            <person name="Ezra D."/>
            <person name="Gonzalez J."/>
            <person name="Henrissat B."/>
            <person name="Kuo A."/>
            <person name="Liang C."/>
            <person name="Lipzen A."/>
            <person name="Lutzoni F."/>
            <person name="Magnuson J."/>
            <person name="Mondo S."/>
            <person name="Nolan M."/>
            <person name="Ohm R."/>
            <person name="Pangilinan J."/>
            <person name="Park H.-J."/>
            <person name="Ramirez L."/>
            <person name="Alfaro M."/>
            <person name="Sun H."/>
            <person name="Tritt A."/>
            <person name="Yoshinaga Y."/>
            <person name="Zwiers L.-H."/>
            <person name="Turgeon B."/>
            <person name="Goodwin S."/>
            <person name="Spatafora J."/>
            <person name="Crous P."/>
            <person name="Grigoriev I."/>
        </authorList>
    </citation>
    <scope>NUCLEOTIDE SEQUENCE</scope>
    <source>
        <strain evidence="1">ATCC 200398</strain>
    </source>
</reference>
<sequence>MADPSLAYRPEMDDTPSHVEINAAESPNTHKDAAMSEKPEFTEDVGDAIRRGQYAQIDAAIASKIAARVEDFMTLVAEADAANERERGMTLKTAFSVYPKAIGWSIVLSSCLIMEGYDTSVIGSYAAYPAFLDQFGIPAPGGTKQIPPDWQNGINGARNVGEILGLQVAGVLSDRFGYRWTIIAALVSITGFIFIPFYAETLPIFLVGNVFQGISWGVFQTMTTAYAAEVCPVPLRHYLTCFVNLCWIIGQFIKAGVLVAFLPRKDTWGYKIPFALQWIWPIPIGIGTYLAPESPWWCIRAGRKDQAEKSLKRLARSSGFSQRDADAAMALMLYTDEMEKEVQSGTKYWDCFKGINLRRTEIVCMTWVAQTMSGTALGGLSAYFYEQAGISASDSFKLSWGQSAIGACGTIASWFVLNKIGRKTLMFSGMCVMFVLLIITGCMGIPPKPSSAESWAAGTMVLLLSATADFSIGPVVYTIVSEIPSTRLRAKSIILARNVYNAINIAFVNIVSFRQLSPLAWNWGPKAAFFWAGCNALFTAYIYFRLPETKGRTYAELDILFENSVPARQFANTKIETLVEGTEGAQKEQADRIADRQDGHGGAYLREGNCGV</sequence>
<name>A0ACB6QE89_9PLEO</name>